<keyword evidence="2" id="KW-1185">Reference proteome</keyword>
<evidence type="ECO:0000313" key="1">
    <source>
        <dbReference type="EMBL" id="SEU40122.1"/>
    </source>
</evidence>
<evidence type="ECO:0000313" key="2">
    <source>
        <dbReference type="Proteomes" id="UP000199361"/>
    </source>
</evidence>
<dbReference type="OrthoDB" id="583435at2"/>
<gene>
    <name evidence="1" type="ORF">SAMN05421811_117234</name>
</gene>
<dbReference type="RefSeq" id="WP_091091559.1">
    <property type="nucleotide sequence ID" value="NZ_FOHX01000017.1"/>
</dbReference>
<dbReference type="STRING" id="568860.SAMN05421811_117234"/>
<accession>A0A1I0LJL6</accession>
<proteinExistence type="predicted"/>
<dbReference type="EMBL" id="FOHX01000017">
    <property type="protein sequence ID" value="SEU40122.1"/>
    <property type="molecule type" value="Genomic_DNA"/>
</dbReference>
<organism evidence="1 2">
    <name type="scientific">Nonomuraea wenchangensis</name>
    <dbReference type="NCBI Taxonomy" id="568860"/>
    <lineage>
        <taxon>Bacteria</taxon>
        <taxon>Bacillati</taxon>
        <taxon>Actinomycetota</taxon>
        <taxon>Actinomycetes</taxon>
        <taxon>Streptosporangiales</taxon>
        <taxon>Streptosporangiaceae</taxon>
        <taxon>Nonomuraea</taxon>
    </lineage>
</organism>
<reference evidence="1 2" key="1">
    <citation type="submission" date="2016-10" db="EMBL/GenBank/DDBJ databases">
        <authorList>
            <person name="de Groot N.N."/>
        </authorList>
    </citation>
    <scope>NUCLEOTIDE SEQUENCE [LARGE SCALE GENOMIC DNA]</scope>
    <source>
        <strain evidence="1 2">CGMCC 4.5598</strain>
    </source>
</reference>
<name>A0A1I0LJL6_9ACTN</name>
<sequence length="69" mass="7237">MILLQVRLPPGATLSDALEALGLTEEEVDTGYGLVSVLPEAGLHVLRVTEEAGRRVGGQVFSDPPIEPG</sequence>
<dbReference type="AlphaFoldDB" id="A0A1I0LJL6"/>
<protein>
    <submittedName>
        <fullName evidence="1">Uncharacterized protein</fullName>
    </submittedName>
</protein>
<dbReference type="Proteomes" id="UP000199361">
    <property type="component" value="Unassembled WGS sequence"/>
</dbReference>